<dbReference type="InterPro" id="IPR005024">
    <property type="entry name" value="Snf7_fam"/>
</dbReference>
<keyword evidence="3" id="KW-0967">Endosome</keyword>
<proteinExistence type="inferred from homology"/>
<dbReference type="Proteomes" id="UP001215280">
    <property type="component" value="Unassembled WGS sequence"/>
</dbReference>
<dbReference type="AlphaFoldDB" id="A0AAD7HV75"/>
<name>A0AAD7HV75_9AGAR</name>
<reference evidence="6" key="1">
    <citation type="submission" date="2023-03" db="EMBL/GenBank/DDBJ databases">
        <title>Massive genome expansion in bonnet fungi (Mycena s.s.) driven by repeated elements and novel gene families across ecological guilds.</title>
        <authorList>
            <consortium name="Lawrence Berkeley National Laboratory"/>
            <person name="Harder C.B."/>
            <person name="Miyauchi S."/>
            <person name="Viragh M."/>
            <person name="Kuo A."/>
            <person name="Thoen E."/>
            <person name="Andreopoulos B."/>
            <person name="Lu D."/>
            <person name="Skrede I."/>
            <person name="Drula E."/>
            <person name="Henrissat B."/>
            <person name="Morin E."/>
            <person name="Kohler A."/>
            <person name="Barry K."/>
            <person name="LaButti K."/>
            <person name="Morin E."/>
            <person name="Salamov A."/>
            <person name="Lipzen A."/>
            <person name="Mereny Z."/>
            <person name="Hegedus B."/>
            <person name="Baldrian P."/>
            <person name="Stursova M."/>
            <person name="Weitz H."/>
            <person name="Taylor A."/>
            <person name="Grigoriev I.V."/>
            <person name="Nagy L.G."/>
            <person name="Martin F."/>
            <person name="Kauserud H."/>
        </authorList>
    </citation>
    <scope>NUCLEOTIDE SEQUENCE</scope>
    <source>
        <strain evidence="6">CBHHK188m</strain>
    </source>
</reference>
<comment type="subcellular location">
    <subcellularLocation>
        <location evidence="1">Endosome</location>
    </subcellularLocation>
</comment>
<dbReference type="GO" id="GO:0005771">
    <property type="term" value="C:multivesicular body"/>
    <property type="evidence" value="ECO:0007669"/>
    <property type="project" value="TreeGrafter"/>
</dbReference>
<evidence type="ECO:0000313" key="6">
    <source>
        <dbReference type="EMBL" id="KAJ7728969.1"/>
    </source>
</evidence>
<dbReference type="GO" id="GO:0000815">
    <property type="term" value="C:ESCRT III complex"/>
    <property type="evidence" value="ECO:0007669"/>
    <property type="project" value="TreeGrafter"/>
</dbReference>
<keyword evidence="7" id="KW-1185">Reference proteome</keyword>
<evidence type="ECO:0000256" key="5">
    <source>
        <dbReference type="ARBA" id="ARBA00042586"/>
    </source>
</evidence>
<dbReference type="GO" id="GO:0006900">
    <property type="term" value="P:vesicle budding from membrane"/>
    <property type="evidence" value="ECO:0007669"/>
    <property type="project" value="TreeGrafter"/>
</dbReference>
<evidence type="ECO:0000256" key="3">
    <source>
        <dbReference type="ARBA" id="ARBA00022753"/>
    </source>
</evidence>
<organism evidence="6 7">
    <name type="scientific">Mycena maculata</name>
    <dbReference type="NCBI Taxonomy" id="230809"/>
    <lineage>
        <taxon>Eukaryota</taxon>
        <taxon>Fungi</taxon>
        <taxon>Dikarya</taxon>
        <taxon>Basidiomycota</taxon>
        <taxon>Agaricomycotina</taxon>
        <taxon>Agaricomycetes</taxon>
        <taxon>Agaricomycetidae</taxon>
        <taxon>Agaricales</taxon>
        <taxon>Marasmiineae</taxon>
        <taxon>Mycenaceae</taxon>
        <taxon>Mycena</taxon>
    </lineage>
</organism>
<dbReference type="EMBL" id="JARJLG010000201">
    <property type="protein sequence ID" value="KAJ7728969.1"/>
    <property type="molecule type" value="Genomic_DNA"/>
</dbReference>
<comment type="similarity">
    <text evidence="2">Belongs to the SNF7 family.</text>
</comment>
<dbReference type="PANTHER" id="PTHR22761:SF10">
    <property type="entry name" value="GH13992P"/>
    <property type="match status" value="1"/>
</dbReference>
<dbReference type="PANTHER" id="PTHR22761">
    <property type="entry name" value="CHARGED MULTIVESICULAR BODY PROTEIN"/>
    <property type="match status" value="1"/>
</dbReference>
<gene>
    <name evidence="6" type="ORF">DFH07DRAFT_757111</name>
</gene>
<accession>A0AAD7HV75</accession>
<dbReference type="Pfam" id="PF03357">
    <property type="entry name" value="Snf7"/>
    <property type="match status" value="1"/>
</dbReference>
<evidence type="ECO:0000313" key="7">
    <source>
        <dbReference type="Proteomes" id="UP001215280"/>
    </source>
</evidence>
<protein>
    <recommendedName>
        <fullName evidence="4">Vacuolar-sorting protein SNF7</fullName>
    </recommendedName>
    <alternativeName>
        <fullName evidence="5">Vacuolar protein-sorting-associated protein 32</fullName>
    </alternativeName>
</protein>
<dbReference type="GO" id="GO:0032511">
    <property type="term" value="P:late endosome to vacuole transport via multivesicular body sorting pathway"/>
    <property type="evidence" value="ECO:0007669"/>
    <property type="project" value="TreeGrafter"/>
</dbReference>
<sequence length="217" mass="24006">MANIMGSLFGRPDTQKSTMDTIIGLQQQLRTLKKKEQFIQTKIDEDLRLAKANAVSNKPRATAALKRKRTNETQLEHMRGQQVQLEMHVNTLELAKLNAEMVAAIRKAADALKKIQSASGMSLAAVDETIPEIVEWNEVATEIVQLISNPVGASDMVGDELQRELEELKDEVLSERLKGADRVPLENPVGDVRGGLVAAAEDEEEVALCQLQAEMYM</sequence>
<dbReference type="Gene3D" id="1.10.287.1060">
    <property type="entry name" value="ESAT-6-like"/>
    <property type="match status" value="1"/>
</dbReference>
<evidence type="ECO:0000256" key="4">
    <source>
        <dbReference type="ARBA" id="ARBA00040017"/>
    </source>
</evidence>
<comment type="caution">
    <text evidence="6">The sequence shown here is derived from an EMBL/GenBank/DDBJ whole genome shotgun (WGS) entry which is preliminary data.</text>
</comment>
<evidence type="ECO:0000256" key="2">
    <source>
        <dbReference type="ARBA" id="ARBA00006190"/>
    </source>
</evidence>
<dbReference type="GO" id="GO:0009898">
    <property type="term" value="C:cytoplasmic side of plasma membrane"/>
    <property type="evidence" value="ECO:0007669"/>
    <property type="project" value="TreeGrafter"/>
</dbReference>
<evidence type="ECO:0000256" key="1">
    <source>
        <dbReference type="ARBA" id="ARBA00004177"/>
    </source>
</evidence>